<dbReference type="EMBL" id="BPLR01010127">
    <property type="protein sequence ID" value="GIY37139.1"/>
    <property type="molecule type" value="Genomic_DNA"/>
</dbReference>
<evidence type="ECO:0000313" key="5">
    <source>
        <dbReference type="Proteomes" id="UP001054945"/>
    </source>
</evidence>
<dbReference type="InterPro" id="IPR040167">
    <property type="entry name" value="TF_CP2-like"/>
</dbReference>
<accession>A0AAV4SV17</accession>
<feature type="chain" id="PRO_5043427894" evidence="2">
    <location>
        <begin position="29"/>
        <end position="311"/>
    </location>
</feature>
<keyword evidence="5" id="KW-1185">Reference proteome</keyword>
<evidence type="ECO:0000313" key="4">
    <source>
        <dbReference type="EMBL" id="GIY37139.1"/>
    </source>
</evidence>
<dbReference type="GO" id="GO:0000978">
    <property type="term" value="F:RNA polymerase II cis-regulatory region sequence-specific DNA binding"/>
    <property type="evidence" value="ECO:0007669"/>
    <property type="project" value="TreeGrafter"/>
</dbReference>
<organism evidence="4 5">
    <name type="scientific">Caerostris extrusa</name>
    <name type="common">Bark spider</name>
    <name type="synonym">Caerostris bankana</name>
    <dbReference type="NCBI Taxonomy" id="172846"/>
    <lineage>
        <taxon>Eukaryota</taxon>
        <taxon>Metazoa</taxon>
        <taxon>Ecdysozoa</taxon>
        <taxon>Arthropoda</taxon>
        <taxon>Chelicerata</taxon>
        <taxon>Arachnida</taxon>
        <taxon>Araneae</taxon>
        <taxon>Araneomorphae</taxon>
        <taxon>Entelegynae</taxon>
        <taxon>Araneoidea</taxon>
        <taxon>Araneidae</taxon>
        <taxon>Caerostris</taxon>
    </lineage>
</organism>
<keyword evidence="1" id="KW-0539">Nucleus</keyword>
<dbReference type="PANTHER" id="PTHR11037">
    <property type="entry name" value="TRANSCRIPTION FACTOR CP2"/>
    <property type="match status" value="1"/>
</dbReference>
<dbReference type="GO" id="GO:0001228">
    <property type="term" value="F:DNA-binding transcription activator activity, RNA polymerase II-specific"/>
    <property type="evidence" value="ECO:0007669"/>
    <property type="project" value="TreeGrafter"/>
</dbReference>
<name>A0AAV4SV17_CAEEX</name>
<dbReference type="Proteomes" id="UP001054945">
    <property type="component" value="Unassembled WGS sequence"/>
</dbReference>
<protein>
    <submittedName>
        <fullName evidence="4">Transcription factor CP2-like protein 1</fullName>
    </submittedName>
</protein>
<comment type="subcellular location">
    <subcellularLocation>
        <location evidence="1">Nucleus</location>
    </subcellularLocation>
</comment>
<evidence type="ECO:0000256" key="2">
    <source>
        <dbReference type="SAM" id="SignalP"/>
    </source>
</evidence>
<dbReference type="Pfam" id="PF04516">
    <property type="entry name" value="CP2"/>
    <property type="match status" value="1"/>
</dbReference>
<dbReference type="GO" id="GO:0005634">
    <property type="term" value="C:nucleus"/>
    <property type="evidence" value="ECO:0007669"/>
    <property type="project" value="UniProtKB-SubCell"/>
</dbReference>
<dbReference type="PANTHER" id="PTHR11037:SF21">
    <property type="entry name" value="GEMINI, ISOFORM C"/>
    <property type="match status" value="1"/>
</dbReference>
<comment type="caution">
    <text evidence="4">The sequence shown here is derived from an EMBL/GenBank/DDBJ whole genome shotgun (WGS) entry which is preliminary data.</text>
</comment>
<proteinExistence type="predicted"/>
<reference evidence="4 5" key="1">
    <citation type="submission" date="2021-06" db="EMBL/GenBank/DDBJ databases">
        <title>Caerostris extrusa draft genome.</title>
        <authorList>
            <person name="Kono N."/>
            <person name="Arakawa K."/>
        </authorList>
    </citation>
    <scope>NUCLEOTIDE SEQUENCE [LARGE SCALE GENOMIC DNA]</scope>
</reference>
<keyword evidence="1" id="KW-0238">DNA-binding</keyword>
<dbReference type="PROSITE" id="PS51968">
    <property type="entry name" value="GRH_CP2_DB"/>
    <property type="match status" value="1"/>
</dbReference>
<feature type="signal peptide" evidence="2">
    <location>
        <begin position="1"/>
        <end position="28"/>
    </location>
</feature>
<feature type="domain" description="Grh/CP2 DB" evidence="3">
    <location>
        <begin position="128"/>
        <end position="311"/>
    </location>
</feature>
<sequence>MESFITSMLIYNLNHILLICLATHGSEKCQIECYPVSIVHGKKIRYSQLTDIDCTNSVKRFCINKDKEHSENFQVTRCRPHSLSAPELRTTSSHFYSSGSVINTILSQVVQLPVIPPLQSVDQGNQGPPPPFHCVLLAQTSISTKINEETLTYLNQVLSFQPPSKLCCPVSVSASEVEQFTSIQSDVQENGIYIGSWTKVPLVCHSAVTLKIISIASQPYEVKIKKNAIFPCERNMLFKSVIHIGFQERRLQYMEKEQLKEWQSQRYGERILEIDVPLSYGMLEAVNKPTNINECEIVWDPAHDIGVFFLK</sequence>
<evidence type="ECO:0000259" key="3">
    <source>
        <dbReference type="PROSITE" id="PS51968"/>
    </source>
</evidence>
<dbReference type="InterPro" id="IPR007604">
    <property type="entry name" value="CP2"/>
</dbReference>
<keyword evidence="2" id="KW-0732">Signal</keyword>
<evidence type="ECO:0000256" key="1">
    <source>
        <dbReference type="PROSITE-ProRule" id="PRU01313"/>
    </source>
</evidence>
<dbReference type="AlphaFoldDB" id="A0AAV4SV17"/>
<gene>
    <name evidence="4" type="primary">TFCP2L1</name>
    <name evidence="4" type="ORF">CEXT_460692</name>
</gene>